<reference evidence="3" key="1">
    <citation type="submission" date="2017-09" db="EMBL/GenBank/DDBJ databases">
        <title>Depth-based differentiation of microbial function through sediment-hosted aquifers and enrichment of novel symbionts in the deep terrestrial subsurface.</title>
        <authorList>
            <person name="Probst A.J."/>
            <person name="Ladd B."/>
            <person name="Jarett J.K."/>
            <person name="Geller-Mcgrath D.E."/>
            <person name="Sieber C.M.K."/>
            <person name="Emerson J.B."/>
            <person name="Anantharaman K."/>
            <person name="Thomas B.C."/>
            <person name="Malmstrom R."/>
            <person name="Stieglmeier M."/>
            <person name="Klingl A."/>
            <person name="Woyke T."/>
            <person name="Ryan C.M."/>
            <person name="Banfield J.F."/>
        </authorList>
    </citation>
    <scope>NUCLEOTIDE SEQUENCE [LARGE SCALE GENOMIC DNA]</scope>
</reference>
<dbReference type="InterPro" id="IPR000683">
    <property type="entry name" value="Gfo/Idh/MocA-like_OxRdtase_N"/>
</dbReference>
<dbReference type="InterPro" id="IPR052515">
    <property type="entry name" value="Gfo/Idh/MocA_Oxidoreductase"/>
</dbReference>
<dbReference type="Gene3D" id="3.40.50.720">
    <property type="entry name" value="NAD(P)-binding Rossmann-like Domain"/>
    <property type="match status" value="1"/>
</dbReference>
<dbReference type="EMBL" id="PEZT01000016">
    <property type="protein sequence ID" value="PIS09201.1"/>
    <property type="molecule type" value="Genomic_DNA"/>
</dbReference>
<name>A0A2H0W967_9BACT</name>
<dbReference type="AlphaFoldDB" id="A0A2H0W967"/>
<gene>
    <name evidence="2" type="ORF">COT75_02990</name>
</gene>
<sequence>MKVTENNHKYKAVIIGCGNIAGGYDSLQDKNVLTHAHAISIHKKTDLVGVYDLFYKKAVTFARKWKTVPFIGLKEMFSQIKPDLVYICTPTETHVKVLKVVLDYKPKAVICEKPLSNDSRLAKKVLMEYKKNKISLTVNFNRRFDSTIQKIKYNIDNGRYGSFINTSVIYTKGILNNGSHVIDLLRYFFGEVISYKILAKTIDYKKTDPTLDIFLKFKNNIKVHLIAGNAKEYSIGEMDLLFSKIRINIYQFGLQYSLQAVRQDPIFSDYKDLGERVIKQTNINEGLLKLIDNIIGHVEKKEKLLSCGENALKTQEICMKLIKEAK</sequence>
<dbReference type="PANTHER" id="PTHR43249">
    <property type="entry name" value="UDP-N-ACETYL-2-AMINO-2-DEOXY-D-GLUCURONATE OXIDASE"/>
    <property type="match status" value="1"/>
</dbReference>
<evidence type="ECO:0000259" key="1">
    <source>
        <dbReference type="Pfam" id="PF01408"/>
    </source>
</evidence>
<dbReference type="Proteomes" id="UP000230093">
    <property type="component" value="Unassembled WGS sequence"/>
</dbReference>
<evidence type="ECO:0000313" key="2">
    <source>
        <dbReference type="EMBL" id="PIS09201.1"/>
    </source>
</evidence>
<dbReference type="Pfam" id="PF01408">
    <property type="entry name" value="GFO_IDH_MocA"/>
    <property type="match status" value="1"/>
</dbReference>
<dbReference type="GO" id="GO:0000166">
    <property type="term" value="F:nucleotide binding"/>
    <property type="evidence" value="ECO:0007669"/>
    <property type="project" value="InterPro"/>
</dbReference>
<organism evidence="2 3">
    <name type="scientific">Candidatus Beckwithbacteria bacterium CG10_big_fil_rev_8_21_14_0_10_34_10</name>
    <dbReference type="NCBI Taxonomy" id="1974495"/>
    <lineage>
        <taxon>Bacteria</taxon>
        <taxon>Candidatus Beckwithiibacteriota</taxon>
    </lineage>
</organism>
<evidence type="ECO:0000313" key="3">
    <source>
        <dbReference type="Proteomes" id="UP000230093"/>
    </source>
</evidence>
<dbReference type="InterPro" id="IPR036291">
    <property type="entry name" value="NAD(P)-bd_dom_sf"/>
</dbReference>
<proteinExistence type="predicted"/>
<comment type="caution">
    <text evidence="2">The sequence shown here is derived from an EMBL/GenBank/DDBJ whole genome shotgun (WGS) entry which is preliminary data.</text>
</comment>
<accession>A0A2H0W967</accession>
<dbReference type="PANTHER" id="PTHR43249:SF1">
    <property type="entry name" value="D-GLUCOSIDE 3-DEHYDROGENASE"/>
    <property type="match status" value="1"/>
</dbReference>
<protein>
    <recommendedName>
        <fullName evidence="1">Gfo/Idh/MocA-like oxidoreductase N-terminal domain-containing protein</fullName>
    </recommendedName>
</protein>
<dbReference type="SUPFAM" id="SSF51735">
    <property type="entry name" value="NAD(P)-binding Rossmann-fold domains"/>
    <property type="match status" value="1"/>
</dbReference>
<dbReference type="Gene3D" id="3.30.360.10">
    <property type="entry name" value="Dihydrodipicolinate Reductase, domain 2"/>
    <property type="match status" value="1"/>
</dbReference>
<feature type="domain" description="Gfo/Idh/MocA-like oxidoreductase N-terminal" evidence="1">
    <location>
        <begin position="11"/>
        <end position="140"/>
    </location>
</feature>